<gene>
    <name evidence="2" type="ORF">CKAH01_02889</name>
</gene>
<feature type="compositionally biased region" description="Basic residues" evidence="1">
    <location>
        <begin position="65"/>
        <end position="78"/>
    </location>
</feature>
<evidence type="ECO:0000256" key="1">
    <source>
        <dbReference type="SAM" id="MobiDB-lite"/>
    </source>
</evidence>
<accession>A0AAD9XVH3</accession>
<evidence type="ECO:0000313" key="2">
    <source>
        <dbReference type="EMBL" id="KAK2728839.1"/>
    </source>
</evidence>
<evidence type="ECO:0000313" key="3">
    <source>
        <dbReference type="Proteomes" id="UP001281614"/>
    </source>
</evidence>
<reference evidence="2" key="1">
    <citation type="submission" date="2023-02" db="EMBL/GenBank/DDBJ databases">
        <title>Colletotrichum kahawae CIFC_Que2 genome sequencing and assembly.</title>
        <authorList>
            <person name="Baroncelli R."/>
        </authorList>
    </citation>
    <scope>NUCLEOTIDE SEQUENCE</scope>
    <source>
        <strain evidence="2">CIFC_Que2</strain>
    </source>
</reference>
<protein>
    <submittedName>
        <fullName evidence="2">Uncharacterized protein</fullName>
    </submittedName>
</protein>
<feature type="region of interest" description="Disordered" evidence="1">
    <location>
        <begin position="20"/>
        <end position="78"/>
    </location>
</feature>
<dbReference type="AlphaFoldDB" id="A0AAD9XVH3"/>
<keyword evidence="3" id="KW-1185">Reference proteome</keyword>
<organism evidence="2 3">
    <name type="scientific">Colletotrichum kahawae</name>
    <name type="common">Coffee berry disease fungus</name>
    <dbReference type="NCBI Taxonomy" id="34407"/>
    <lineage>
        <taxon>Eukaryota</taxon>
        <taxon>Fungi</taxon>
        <taxon>Dikarya</taxon>
        <taxon>Ascomycota</taxon>
        <taxon>Pezizomycotina</taxon>
        <taxon>Sordariomycetes</taxon>
        <taxon>Hypocreomycetidae</taxon>
        <taxon>Glomerellales</taxon>
        <taxon>Glomerellaceae</taxon>
        <taxon>Colletotrichum</taxon>
        <taxon>Colletotrichum gloeosporioides species complex</taxon>
    </lineage>
</organism>
<dbReference type="Proteomes" id="UP001281614">
    <property type="component" value="Unassembled WGS sequence"/>
</dbReference>
<proteinExistence type="predicted"/>
<sequence>MPRQSIHPSILVSYAAPSTPSISHPISKHHPHSAPSVSPREPSRAIRIRPSSARAPLARSMATQRMRKGPSHSHSHAHARLRLHTPCVRCFCCC</sequence>
<dbReference type="EMBL" id="VYYT01000876">
    <property type="protein sequence ID" value="KAK2728839.1"/>
    <property type="molecule type" value="Genomic_DNA"/>
</dbReference>
<name>A0AAD9XVH3_COLKA</name>
<comment type="caution">
    <text evidence="2">The sequence shown here is derived from an EMBL/GenBank/DDBJ whole genome shotgun (WGS) entry which is preliminary data.</text>
</comment>